<dbReference type="EMBL" id="GFTR01002412">
    <property type="protein sequence ID" value="JAW14014.1"/>
    <property type="molecule type" value="Transcribed_RNA"/>
</dbReference>
<feature type="transmembrane region" description="Helical" evidence="1">
    <location>
        <begin position="97"/>
        <end position="116"/>
    </location>
</feature>
<evidence type="ECO:0000256" key="1">
    <source>
        <dbReference type="SAM" id="Phobius"/>
    </source>
</evidence>
<name>A0A224XSC1_9HEMI</name>
<keyword evidence="1" id="KW-1133">Transmembrane helix</keyword>
<sequence length="142" mass="15747">MVWKALVFPSCCPRSVIVSAAPLAVLPNSAPILPAFFAISDFPASSKTSVTFSLRVSNFSFKTSLLFEASDSTVWNFVLAFFKASDCSNFCASSRNFLRLSFISLFFAISCLIFSINCEKKLGLLGPSEARRKISYRKYLRP</sequence>
<proteinExistence type="predicted"/>
<dbReference type="AlphaFoldDB" id="A0A224XSC1"/>
<keyword evidence="1" id="KW-0472">Membrane</keyword>
<reference evidence="2" key="1">
    <citation type="journal article" date="2018" name="PLoS Negl. Trop. Dis.">
        <title>An insight into the salivary gland and fat body transcriptome of Panstrongylus lignarius (Hemiptera: Heteroptera), the main vector of Chagas disease in Peru.</title>
        <authorList>
            <person name="Nevoa J.C."/>
            <person name="Mendes M.T."/>
            <person name="da Silva M.V."/>
            <person name="Soares S.C."/>
            <person name="Oliveira C.J.F."/>
            <person name="Ribeiro J.M.C."/>
        </authorList>
    </citation>
    <scope>NUCLEOTIDE SEQUENCE</scope>
</reference>
<protein>
    <submittedName>
        <fullName evidence="2">Uncharacterized protein</fullName>
    </submittedName>
</protein>
<organism evidence="2">
    <name type="scientific">Panstrongylus lignarius</name>
    <dbReference type="NCBI Taxonomy" id="156445"/>
    <lineage>
        <taxon>Eukaryota</taxon>
        <taxon>Metazoa</taxon>
        <taxon>Ecdysozoa</taxon>
        <taxon>Arthropoda</taxon>
        <taxon>Hexapoda</taxon>
        <taxon>Insecta</taxon>
        <taxon>Pterygota</taxon>
        <taxon>Neoptera</taxon>
        <taxon>Paraneoptera</taxon>
        <taxon>Hemiptera</taxon>
        <taxon>Heteroptera</taxon>
        <taxon>Panheteroptera</taxon>
        <taxon>Cimicomorpha</taxon>
        <taxon>Reduviidae</taxon>
        <taxon>Triatominae</taxon>
        <taxon>Panstrongylus</taxon>
    </lineage>
</organism>
<accession>A0A224XSC1</accession>
<evidence type="ECO:0000313" key="2">
    <source>
        <dbReference type="EMBL" id="JAW14014.1"/>
    </source>
</evidence>
<keyword evidence="1" id="KW-0812">Transmembrane</keyword>